<reference evidence="4 5" key="1">
    <citation type="journal article" date="2020" name="Mol. Biol. Evol.">
        <title>Distinct Expression and Methylation Patterns for Genes with Different Fates following a Single Whole-Genome Duplication in Flowering Plants.</title>
        <authorList>
            <person name="Shi T."/>
            <person name="Rahmani R.S."/>
            <person name="Gugger P.F."/>
            <person name="Wang M."/>
            <person name="Li H."/>
            <person name="Zhang Y."/>
            <person name="Li Z."/>
            <person name="Wang Q."/>
            <person name="Van de Peer Y."/>
            <person name="Marchal K."/>
            <person name="Chen J."/>
        </authorList>
    </citation>
    <scope>NUCLEOTIDE SEQUENCE [LARGE SCALE GENOMIC DNA]</scope>
    <source>
        <tissue evidence="4">Leaf</tissue>
    </source>
</reference>
<dbReference type="EMBL" id="DUZY01000006">
    <property type="protein sequence ID" value="DAD43395.1"/>
    <property type="molecule type" value="Genomic_DNA"/>
</dbReference>
<evidence type="ECO:0000256" key="2">
    <source>
        <dbReference type="ARBA" id="ARBA00022980"/>
    </source>
</evidence>
<dbReference type="GO" id="GO:1990904">
    <property type="term" value="C:ribonucleoprotein complex"/>
    <property type="evidence" value="ECO:0007669"/>
    <property type="project" value="UniProtKB-KW"/>
</dbReference>
<dbReference type="Gene3D" id="3.30.420.100">
    <property type="match status" value="1"/>
</dbReference>
<sequence length="46" mass="5176">MILAAAYSHELPRYGLEVGLTNYAAGVRSFATKKYFCLKFLCFVIV</sequence>
<organism evidence="4 5">
    <name type="scientific">Nelumbo nucifera</name>
    <name type="common">Sacred lotus</name>
    <dbReference type="NCBI Taxonomy" id="4432"/>
    <lineage>
        <taxon>Eukaryota</taxon>
        <taxon>Viridiplantae</taxon>
        <taxon>Streptophyta</taxon>
        <taxon>Embryophyta</taxon>
        <taxon>Tracheophyta</taxon>
        <taxon>Spermatophyta</taxon>
        <taxon>Magnoliopsida</taxon>
        <taxon>Proteales</taxon>
        <taxon>Nelumbonaceae</taxon>
        <taxon>Nelumbo</taxon>
    </lineage>
</organism>
<dbReference type="GO" id="GO:0005840">
    <property type="term" value="C:ribosome"/>
    <property type="evidence" value="ECO:0007669"/>
    <property type="project" value="UniProtKB-KW"/>
</dbReference>
<evidence type="ECO:0000313" key="4">
    <source>
        <dbReference type="EMBL" id="DAD43395.1"/>
    </source>
</evidence>
<name>A0A822ZIV1_NELNU</name>
<evidence type="ECO:0000313" key="5">
    <source>
        <dbReference type="Proteomes" id="UP000607653"/>
    </source>
</evidence>
<dbReference type="Pfam" id="PF17144">
    <property type="entry name" value="Ribosomal_L5e"/>
    <property type="match status" value="1"/>
</dbReference>
<comment type="similarity">
    <text evidence="1">Belongs to the universal ribosomal protein uL18 family.</text>
</comment>
<keyword evidence="5" id="KW-1185">Reference proteome</keyword>
<protein>
    <submittedName>
        <fullName evidence="4">Uncharacterized protein</fullName>
    </submittedName>
</protein>
<dbReference type="Proteomes" id="UP000607653">
    <property type="component" value="Unassembled WGS sequence"/>
</dbReference>
<comment type="caution">
    <text evidence="4">The sequence shown here is derived from an EMBL/GenBank/DDBJ whole genome shotgun (WGS) entry which is preliminary data.</text>
</comment>
<dbReference type="GO" id="GO:0008097">
    <property type="term" value="F:5S rRNA binding"/>
    <property type="evidence" value="ECO:0007669"/>
    <property type="project" value="InterPro"/>
</dbReference>
<dbReference type="AlphaFoldDB" id="A0A822ZIV1"/>
<dbReference type="GO" id="GO:0006412">
    <property type="term" value="P:translation"/>
    <property type="evidence" value="ECO:0007669"/>
    <property type="project" value="InterPro"/>
</dbReference>
<keyword evidence="3" id="KW-0687">Ribonucleoprotein</keyword>
<evidence type="ECO:0000256" key="3">
    <source>
        <dbReference type="ARBA" id="ARBA00023274"/>
    </source>
</evidence>
<gene>
    <name evidence="4" type="ORF">HUJ06_001625</name>
</gene>
<dbReference type="GO" id="GO:0003735">
    <property type="term" value="F:structural constituent of ribosome"/>
    <property type="evidence" value="ECO:0007669"/>
    <property type="project" value="InterPro"/>
</dbReference>
<keyword evidence="2" id="KW-0689">Ribosomal protein</keyword>
<proteinExistence type="inferred from homology"/>
<dbReference type="InterPro" id="IPR005485">
    <property type="entry name" value="Rbsml_uL18_euk_arch"/>
</dbReference>
<accession>A0A822ZIV1</accession>
<evidence type="ECO:0000256" key="1">
    <source>
        <dbReference type="ARBA" id="ARBA00007116"/>
    </source>
</evidence>